<accession>A0ABD5CQ50</accession>
<name>A0ABD5CQ50_9BURK</name>
<dbReference type="Proteomes" id="UP001245184">
    <property type="component" value="Unassembled WGS sequence"/>
</dbReference>
<organism evidence="1 2">
    <name type="scientific">Paraburkholderia graminis</name>
    <dbReference type="NCBI Taxonomy" id="60548"/>
    <lineage>
        <taxon>Bacteria</taxon>
        <taxon>Pseudomonadati</taxon>
        <taxon>Pseudomonadota</taxon>
        <taxon>Betaproteobacteria</taxon>
        <taxon>Burkholderiales</taxon>
        <taxon>Burkholderiaceae</taxon>
        <taxon>Paraburkholderia</taxon>
    </lineage>
</organism>
<protein>
    <submittedName>
        <fullName evidence="1">Uncharacterized protein</fullName>
    </submittedName>
</protein>
<evidence type="ECO:0000313" key="1">
    <source>
        <dbReference type="EMBL" id="MDR6206017.1"/>
    </source>
</evidence>
<dbReference type="RefSeq" id="WP_029966163.1">
    <property type="nucleotide sequence ID" value="NZ_ATXV01000001.1"/>
</dbReference>
<gene>
    <name evidence="1" type="ORF">QF025_004737</name>
</gene>
<proteinExistence type="predicted"/>
<dbReference type="AlphaFoldDB" id="A0ABD5CQ50"/>
<sequence length="161" mass="17729">MIDTRKEIERHLSAPRGLNVSGISHAANMLTMQFGSLRQVTNFKGAVKQVGEWALHIQCNWQVERTGEIIATQNALSGTDEEAHRAAEQLDELLVKHGLTIVEDVLANESGGVILSMSEGLRVTITPAGIPDEEDWRFFAPAFDAQHFVIEGGKIDPYSFS</sequence>
<reference evidence="1 2" key="1">
    <citation type="submission" date="2023-08" db="EMBL/GenBank/DDBJ databases">
        <title>Genome sequencing of plant associated microbes to promote plant fitness in Sorghum bicolor and Oryza sativa.</title>
        <authorList>
            <person name="Coleman-Derr D."/>
        </authorList>
    </citation>
    <scope>NUCLEOTIDE SEQUENCE [LARGE SCALE GENOMIC DNA]</scope>
    <source>
        <strain evidence="1 2">SLBN-33</strain>
    </source>
</reference>
<evidence type="ECO:0000313" key="2">
    <source>
        <dbReference type="Proteomes" id="UP001245184"/>
    </source>
</evidence>
<dbReference type="EMBL" id="JAVIZN010000002">
    <property type="protein sequence ID" value="MDR6206017.1"/>
    <property type="molecule type" value="Genomic_DNA"/>
</dbReference>
<comment type="caution">
    <text evidence="1">The sequence shown here is derived from an EMBL/GenBank/DDBJ whole genome shotgun (WGS) entry which is preliminary data.</text>
</comment>